<dbReference type="Gene3D" id="2.40.170.20">
    <property type="entry name" value="TonB-dependent receptor, beta-barrel domain"/>
    <property type="match status" value="1"/>
</dbReference>
<keyword evidence="4 9" id="KW-1134">Transmembrane beta strand</keyword>
<reference evidence="13 14" key="1">
    <citation type="submission" date="2019-11" db="EMBL/GenBank/DDBJ databases">
        <title>Novel species isolated from a subtropical stream in China.</title>
        <authorList>
            <person name="Lu H."/>
        </authorList>
    </citation>
    <scope>NUCLEOTIDE SEQUENCE [LARGE SCALE GENOMIC DNA]</scope>
    <source>
        <strain evidence="13 14">FT80W</strain>
    </source>
</reference>
<dbReference type="Pfam" id="PF25183">
    <property type="entry name" value="OMP_b-brl_4"/>
    <property type="match status" value="1"/>
</dbReference>
<dbReference type="PANTHER" id="PTHR30069:SF46">
    <property type="entry name" value="OAR PROTEIN"/>
    <property type="match status" value="1"/>
</dbReference>
<comment type="similarity">
    <text evidence="2 9">Belongs to the TonB-dependent receptor family.</text>
</comment>
<evidence type="ECO:0000256" key="8">
    <source>
        <dbReference type="ARBA" id="ARBA00023237"/>
    </source>
</evidence>
<dbReference type="PANTHER" id="PTHR30069">
    <property type="entry name" value="TONB-DEPENDENT OUTER MEMBRANE RECEPTOR"/>
    <property type="match status" value="1"/>
</dbReference>
<evidence type="ECO:0000256" key="5">
    <source>
        <dbReference type="ARBA" id="ARBA00022692"/>
    </source>
</evidence>
<dbReference type="Pfam" id="PF07715">
    <property type="entry name" value="Plug"/>
    <property type="match status" value="1"/>
</dbReference>
<keyword evidence="8 9" id="KW-0998">Cell outer membrane</keyword>
<evidence type="ECO:0000256" key="1">
    <source>
        <dbReference type="ARBA" id="ARBA00004571"/>
    </source>
</evidence>
<evidence type="ECO:0000256" key="3">
    <source>
        <dbReference type="ARBA" id="ARBA00022448"/>
    </source>
</evidence>
<accession>A0A6I2KRU7</accession>
<dbReference type="InterPro" id="IPR057601">
    <property type="entry name" value="Oar-like_b-barrel"/>
</dbReference>
<feature type="domain" description="TonB-dependent transporter Oar-like beta-barrel" evidence="12">
    <location>
        <begin position="340"/>
        <end position="603"/>
    </location>
</feature>
<dbReference type="InterPro" id="IPR012910">
    <property type="entry name" value="Plug_dom"/>
</dbReference>
<dbReference type="AlphaFoldDB" id="A0A6I2KRU7"/>
<dbReference type="GO" id="GO:0009279">
    <property type="term" value="C:cell outer membrane"/>
    <property type="evidence" value="ECO:0007669"/>
    <property type="project" value="UniProtKB-SubCell"/>
</dbReference>
<dbReference type="InterPro" id="IPR013784">
    <property type="entry name" value="Carb-bd-like_fold"/>
</dbReference>
<gene>
    <name evidence="13" type="ORF">GJ699_00045</name>
</gene>
<evidence type="ECO:0000259" key="11">
    <source>
        <dbReference type="Pfam" id="PF07715"/>
    </source>
</evidence>
<evidence type="ECO:0000256" key="4">
    <source>
        <dbReference type="ARBA" id="ARBA00022452"/>
    </source>
</evidence>
<feature type="signal peptide" evidence="10">
    <location>
        <begin position="1"/>
        <end position="34"/>
    </location>
</feature>
<dbReference type="InterPro" id="IPR039426">
    <property type="entry name" value="TonB-dep_rcpt-like"/>
</dbReference>
<evidence type="ECO:0000313" key="13">
    <source>
        <dbReference type="EMBL" id="MRW88375.1"/>
    </source>
</evidence>
<evidence type="ECO:0000256" key="2">
    <source>
        <dbReference type="ARBA" id="ARBA00009810"/>
    </source>
</evidence>
<dbReference type="InterPro" id="IPR037066">
    <property type="entry name" value="Plug_dom_sf"/>
</dbReference>
<keyword evidence="7 13" id="KW-0675">Receptor</keyword>
<evidence type="ECO:0000259" key="12">
    <source>
        <dbReference type="Pfam" id="PF25183"/>
    </source>
</evidence>
<dbReference type="Proteomes" id="UP000433309">
    <property type="component" value="Unassembled WGS sequence"/>
</dbReference>
<proteinExistence type="inferred from homology"/>
<keyword evidence="10" id="KW-0732">Signal</keyword>
<evidence type="ECO:0000256" key="10">
    <source>
        <dbReference type="SAM" id="SignalP"/>
    </source>
</evidence>
<keyword evidence="3 9" id="KW-0813">Transport</keyword>
<dbReference type="SUPFAM" id="SSF56935">
    <property type="entry name" value="Porins"/>
    <property type="match status" value="1"/>
</dbReference>
<dbReference type="InterPro" id="IPR036942">
    <property type="entry name" value="Beta-barrel_TonB_sf"/>
</dbReference>
<comment type="subcellular location">
    <subcellularLocation>
        <location evidence="1 9">Cell outer membrane</location>
        <topology evidence="1 9">Multi-pass membrane protein</topology>
    </subcellularLocation>
</comment>
<evidence type="ECO:0000256" key="7">
    <source>
        <dbReference type="ARBA" id="ARBA00023170"/>
    </source>
</evidence>
<dbReference type="GO" id="GO:0030246">
    <property type="term" value="F:carbohydrate binding"/>
    <property type="evidence" value="ECO:0007669"/>
    <property type="project" value="InterPro"/>
</dbReference>
<dbReference type="Gene3D" id="2.170.130.10">
    <property type="entry name" value="TonB-dependent receptor, plug domain"/>
    <property type="match status" value="1"/>
</dbReference>
<feature type="domain" description="TonB-dependent receptor plug" evidence="11">
    <location>
        <begin position="141"/>
        <end position="235"/>
    </location>
</feature>
<evidence type="ECO:0000313" key="14">
    <source>
        <dbReference type="Proteomes" id="UP000433309"/>
    </source>
</evidence>
<keyword evidence="14" id="KW-1185">Reference proteome</keyword>
<dbReference type="EMBL" id="WKJK01000001">
    <property type="protein sequence ID" value="MRW88375.1"/>
    <property type="molecule type" value="Genomic_DNA"/>
</dbReference>
<dbReference type="GO" id="GO:0015344">
    <property type="term" value="F:siderophore uptake transmembrane transporter activity"/>
    <property type="evidence" value="ECO:0007669"/>
    <property type="project" value="TreeGrafter"/>
</dbReference>
<dbReference type="Pfam" id="PF13620">
    <property type="entry name" value="CarboxypepD_reg"/>
    <property type="match status" value="1"/>
</dbReference>
<keyword evidence="5 9" id="KW-0812">Transmembrane</keyword>
<evidence type="ECO:0000256" key="6">
    <source>
        <dbReference type="ARBA" id="ARBA00023136"/>
    </source>
</evidence>
<comment type="caution">
    <text evidence="13">The sequence shown here is derived from an EMBL/GenBank/DDBJ whole genome shotgun (WGS) entry which is preliminary data.</text>
</comment>
<evidence type="ECO:0000256" key="9">
    <source>
        <dbReference type="PROSITE-ProRule" id="PRU01360"/>
    </source>
</evidence>
<organism evidence="13 14">
    <name type="scientific">Duganella guangzhouensis</name>
    <dbReference type="NCBI Taxonomy" id="2666084"/>
    <lineage>
        <taxon>Bacteria</taxon>
        <taxon>Pseudomonadati</taxon>
        <taxon>Pseudomonadota</taxon>
        <taxon>Betaproteobacteria</taxon>
        <taxon>Burkholderiales</taxon>
        <taxon>Oxalobacteraceae</taxon>
        <taxon>Telluria group</taxon>
        <taxon>Duganella</taxon>
    </lineage>
</organism>
<dbReference type="SUPFAM" id="SSF49452">
    <property type="entry name" value="Starch-binding domain-like"/>
    <property type="match status" value="1"/>
</dbReference>
<dbReference type="PROSITE" id="PS52016">
    <property type="entry name" value="TONB_DEPENDENT_REC_3"/>
    <property type="match status" value="1"/>
</dbReference>
<dbReference type="GO" id="GO:0044718">
    <property type="term" value="P:siderophore transmembrane transport"/>
    <property type="evidence" value="ECO:0007669"/>
    <property type="project" value="TreeGrafter"/>
</dbReference>
<dbReference type="Gene3D" id="2.60.40.1120">
    <property type="entry name" value="Carboxypeptidase-like, regulatory domain"/>
    <property type="match status" value="1"/>
</dbReference>
<keyword evidence="6 9" id="KW-0472">Membrane</keyword>
<feature type="chain" id="PRO_5026105724" evidence="10">
    <location>
        <begin position="35"/>
        <end position="1011"/>
    </location>
</feature>
<dbReference type="RefSeq" id="WP_154371904.1">
    <property type="nucleotide sequence ID" value="NZ_WKJK01000001.1"/>
</dbReference>
<protein>
    <submittedName>
        <fullName evidence="13">TonB-dependent receptor plug domain-containing protein</fullName>
    </submittedName>
</protein>
<sequence>MHHSRFKPRNSAIRQATAILIGLTMAAAGNYALAQSNATTTIYGEVASPDGATVVLENLATGTQRTLTPDASGRYVANSMPPGRYALRVLRGGTVQDSREIEAVIGSGAEVNFGAKDDAQTVVVSGERRVIDVSNTNNGVVFTAKELNKLPVANDIASVVQLTPGAVRGTNSQYGNAPSIGGSGQSENSFYVNGFPVTNLLTQVGASELPFGAISNMQVLTGGYGSEFGRSTGGVVNITTKSGGNDFHFGGKAAIIPASLRGTTDNTYYANTGAHPDTDGKLLYWNQDNQSTSKVLGLYGSGPIIRNKLFAFVGLERTKTSSDAIGATSDSTTSTTNGWSHSDSTVDRGTIKIDYNLAEDHHLEYTKLYDRTKVFSQAYGFDYATLQRNYVAATAGQTTVNCCGSSAAPGANIDIYKYTGYLTDNLTVTALWGKSRTSHTRTPSGYDPSLPQISTGATVQVPGLTYVVPQTVTGTMVDPSSGDSQKAKRLDLEYRLGDHALRGGIDRIDVDSVVGNTYAGGYRWTYRKTSSPNAVMNGAFESTAQGGGYGADGYYVSLDHYSQVAHPTSEQSAQYIQDHWQVTPRVLLDLGLRREQFTNYTSTGDAFISQRNMIAPRLGITWDYNGDGSLKLFANAGRYHLPVPSNLSSNLASPYTSTSQYYTYTGVDPVTGAPTGLHAIGNPYSANNAYGQSRDAREITAIGLKPLSQDEVSLGFEKALSKQIVVGGSLLYRRLNDTNDDTCDQRPIDAWAARNNVNTSKWTGFQCAIINPGRDNSLWVDFNDGAGLRRVDITAAEWGDPKPNRTYKALTLFVEHPFSKGWYGKVTYTLSALKGNMEGQTDTIGGGDVGLTVSDDHKELMYNAYGYLPGDHRHQIKAYGYYQVTPEWTVGGNLNLQSGAPRNCIGELPANLQWANDYGAAYFYCNGVATPRGSQGRLPWQAQIDVNLAYQPRFAKGLTLKADVFNLLDRQTITRYNETREDGDGGINANYLQVTGRTSPRSVRLTAEYEF</sequence>
<name>A0A6I2KRU7_9BURK</name>